<keyword evidence="1" id="KW-0560">Oxidoreductase</keyword>
<reference evidence="4 5" key="1">
    <citation type="submission" date="2020-04" db="EMBL/GenBank/DDBJ databases">
        <title>Ramlibacter sp. G-1-2-2 isolated from soil.</title>
        <authorList>
            <person name="Dahal R.H."/>
        </authorList>
    </citation>
    <scope>NUCLEOTIDE SEQUENCE [LARGE SCALE GENOMIC DNA]</scope>
    <source>
        <strain evidence="4 5">G-1-2-2</strain>
    </source>
</reference>
<feature type="domain" description="D-isomer specific 2-hydroxyacid dehydrogenase NAD-binding" evidence="3">
    <location>
        <begin position="109"/>
        <end position="281"/>
    </location>
</feature>
<dbReference type="SUPFAM" id="SSF52283">
    <property type="entry name" value="Formate/glycerate dehydrogenase catalytic domain-like"/>
    <property type="match status" value="1"/>
</dbReference>
<dbReference type="Pfam" id="PF02826">
    <property type="entry name" value="2-Hacid_dh_C"/>
    <property type="match status" value="1"/>
</dbReference>
<gene>
    <name evidence="4" type="ORF">HHL11_00220</name>
</gene>
<dbReference type="GO" id="GO:0016491">
    <property type="term" value="F:oxidoreductase activity"/>
    <property type="evidence" value="ECO:0007669"/>
    <property type="project" value="UniProtKB-KW"/>
</dbReference>
<dbReference type="GO" id="GO:0051287">
    <property type="term" value="F:NAD binding"/>
    <property type="evidence" value="ECO:0007669"/>
    <property type="project" value="InterPro"/>
</dbReference>
<keyword evidence="2" id="KW-0520">NAD</keyword>
<evidence type="ECO:0000313" key="5">
    <source>
        <dbReference type="Proteomes" id="UP000541185"/>
    </source>
</evidence>
<keyword evidence="5" id="KW-1185">Reference proteome</keyword>
<dbReference type="EMBL" id="JABBFX010000001">
    <property type="protein sequence ID" value="NML42151.1"/>
    <property type="molecule type" value="Genomic_DNA"/>
</dbReference>
<name>A0A848GXJ7_9BURK</name>
<dbReference type="SUPFAM" id="SSF51735">
    <property type="entry name" value="NAD(P)-binding Rossmann-fold domains"/>
    <property type="match status" value="1"/>
</dbReference>
<sequence>MSVRRLLVFDENAHFYAQRLQAELGDAYEIAATNDRAKAQRLLPHQQVLVVPDTWLDDGFLAAGAGLAWVHSLRAGVDRLLASRTLPADAIVTSSRGIHGPQMAETALLLMMALARNLPRMLQNQEEARWEPWPQPLLEGKHVVIVGVGSIAQVVAPRCQAFGMRVTGVASTARELPGFDAIRPRAELPQVLATADFVVLLLPLDERSRGLFDADLLAALPPHAILVNLSRGGIVDEQALRAALDAGRLAGAGMDVFATEPLPADSALWRTPNLIVTPHIGGYADTYKDKALALLLENARAFAQGHGQDLRNRMR</sequence>
<dbReference type="PANTHER" id="PTHR43333">
    <property type="entry name" value="2-HACID_DH_C DOMAIN-CONTAINING PROTEIN"/>
    <property type="match status" value="1"/>
</dbReference>
<dbReference type="Proteomes" id="UP000541185">
    <property type="component" value="Unassembled WGS sequence"/>
</dbReference>
<accession>A0A848GXJ7</accession>
<organism evidence="4 5">
    <name type="scientific">Ramlibacter agri</name>
    <dbReference type="NCBI Taxonomy" id="2728837"/>
    <lineage>
        <taxon>Bacteria</taxon>
        <taxon>Pseudomonadati</taxon>
        <taxon>Pseudomonadota</taxon>
        <taxon>Betaproteobacteria</taxon>
        <taxon>Burkholderiales</taxon>
        <taxon>Comamonadaceae</taxon>
        <taxon>Ramlibacter</taxon>
    </lineage>
</organism>
<dbReference type="InterPro" id="IPR006140">
    <property type="entry name" value="D-isomer_DH_NAD-bd"/>
</dbReference>
<evidence type="ECO:0000259" key="3">
    <source>
        <dbReference type="Pfam" id="PF02826"/>
    </source>
</evidence>
<dbReference type="RefSeq" id="WP_169416376.1">
    <property type="nucleotide sequence ID" value="NZ_JABBFX010000001.1"/>
</dbReference>
<comment type="caution">
    <text evidence="4">The sequence shown here is derived from an EMBL/GenBank/DDBJ whole genome shotgun (WGS) entry which is preliminary data.</text>
</comment>
<evidence type="ECO:0000313" key="4">
    <source>
        <dbReference type="EMBL" id="NML42151.1"/>
    </source>
</evidence>
<dbReference type="Gene3D" id="3.40.50.720">
    <property type="entry name" value="NAD(P)-binding Rossmann-like Domain"/>
    <property type="match status" value="2"/>
</dbReference>
<evidence type="ECO:0000256" key="1">
    <source>
        <dbReference type="ARBA" id="ARBA00023002"/>
    </source>
</evidence>
<dbReference type="CDD" id="cd05300">
    <property type="entry name" value="2-Hacid_dh_1"/>
    <property type="match status" value="1"/>
</dbReference>
<evidence type="ECO:0000256" key="2">
    <source>
        <dbReference type="ARBA" id="ARBA00023027"/>
    </source>
</evidence>
<dbReference type="PANTHER" id="PTHR43333:SF1">
    <property type="entry name" value="D-ISOMER SPECIFIC 2-HYDROXYACID DEHYDROGENASE NAD-BINDING DOMAIN-CONTAINING PROTEIN"/>
    <property type="match status" value="1"/>
</dbReference>
<proteinExistence type="predicted"/>
<protein>
    <submittedName>
        <fullName evidence="4">D-2-hydroxyacid dehydrogenase</fullName>
    </submittedName>
</protein>
<dbReference type="AlphaFoldDB" id="A0A848GXJ7"/>
<dbReference type="InterPro" id="IPR036291">
    <property type="entry name" value="NAD(P)-bd_dom_sf"/>
</dbReference>